<dbReference type="EC" id="2.3.2.6" evidence="4"/>
<dbReference type="Pfam" id="PF03588">
    <property type="entry name" value="Leu_Phe_trans"/>
    <property type="match status" value="1"/>
</dbReference>
<sequence>MLGRESNWFERTEKRLGNHPRLQTWFVDTVQNVVEAQVFYQSKIFRPPPKGQFPPIWMGYKAPFFGLLAYGGEMTPETLLYAYSKGIYPFYEKPPIEWCSCDPRMVLFLEKMKLKKGLRPLIKSGKYKVTFDTAFEEVVRACGQGSEREGATWIIPERIEVALELHRRGQNHSIEVWNEAGELVGGLFGMDMGKLFISESAFHRENNASKVAVAYLNCHLQHWGFVLNDIQWFWEHFRRLGYEDIPRKQYLKLIKTTITEPARIGKWEIDESLDVGNWIPSQPGSQERKDG</sequence>
<keyword evidence="6" id="KW-1185">Reference proteome</keyword>
<comment type="catalytic activity">
    <reaction evidence="4">
        <text>N-terminal L-arginyl-[protein] + L-leucyl-tRNA(Leu) = N-terminal L-leucyl-L-arginyl-[protein] + tRNA(Leu) + H(+)</text>
        <dbReference type="Rhea" id="RHEA:50416"/>
        <dbReference type="Rhea" id="RHEA-COMP:9613"/>
        <dbReference type="Rhea" id="RHEA-COMP:9622"/>
        <dbReference type="Rhea" id="RHEA-COMP:12672"/>
        <dbReference type="Rhea" id="RHEA-COMP:12673"/>
        <dbReference type="ChEBI" id="CHEBI:15378"/>
        <dbReference type="ChEBI" id="CHEBI:64719"/>
        <dbReference type="ChEBI" id="CHEBI:78442"/>
        <dbReference type="ChEBI" id="CHEBI:78494"/>
        <dbReference type="ChEBI" id="CHEBI:133044"/>
        <dbReference type="EC" id="2.3.2.6"/>
    </reaction>
</comment>
<dbReference type="SUPFAM" id="SSF55729">
    <property type="entry name" value="Acyl-CoA N-acyltransferases (Nat)"/>
    <property type="match status" value="1"/>
</dbReference>
<evidence type="ECO:0000256" key="1">
    <source>
        <dbReference type="ARBA" id="ARBA00022490"/>
    </source>
</evidence>
<name>A0A6C2UME3_9BACT</name>
<dbReference type="EMBL" id="CAAHFH010000002">
    <property type="protein sequence ID" value="VGO21298.1"/>
    <property type="molecule type" value="Genomic_DNA"/>
</dbReference>
<evidence type="ECO:0000256" key="4">
    <source>
        <dbReference type="HAMAP-Rule" id="MF_00688"/>
    </source>
</evidence>
<dbReference type="GO" id="GO:0008914">
    <property type="term" value="F:leucyl-tRNA--protein transferase activity"/>
    <property type="evidence" value="ECO:0007669"/>
    <property type="project" value="UniProtKB-UniRule"/>
</dbReference>
<dbReference type="Gene3D" id="3.30.70.3550">
    <property type="entry name" value="Leucyl/phenylalanyl-tRNA-protein transferase, N-terminal domain"/>
    <property type="match status" value="1"/>
</dbReference>
<dbReference type="Gene3D" id="3.40.630.70">
    <property type="entry name" value="Leucyl/phenylalanyl-tRNA-protein transferase, C-terminal domain"/>
    <property type="match status" value="1"/>
</dbReference>
<protein>
    <recommendedName>
        <fullName evidence="4">Leucyl/phenylalanyl-tRNA--protein transferase</fullName>
        <ecNumber evidence="4">2.3.2.6</ecNumber>
    </recommendedName>
    <alternativeName>
        <fullName evidence="4">L/F-transferase</fullName>
    </alternativeName>
    <alternativeName>
        <fullName evidence="4">Leucyltransferase</fullName>
    </alternativeName>
    <alternativeName>
        <fullName evidence="4">Phenyalanyltransferase</fullName>
    </alternativeName>
</protein>
<dbReference type="InterPro" id="IPR004616">
    <property type="entry name" value="Leu/Phe-tRNA_Trfase"/>
</dbReference>
<dbReference type="InterPro" id="IPR016181">
    <property type="entry name" value="Acyl_CoA_acyltransferase"/>
</dbReference>
<comment type="function">
    <text evidence="4">Functions in the N-end rule pathway of protein degradation where it conjugates Leu, Phe and, less efficiently, Met from aminoacyl-tRNAs to the N-termini of proteins containing an N-terminal arginine or lysine.</text>
</comment>
<dbReference type="RefSeq" id="WP_136062777.1">
    <property type="nucleotide sequence ID" value="NZ_CAAHFH010000002.1"/>
</dbReference>
<keyword evidence="3 4" id="KW-0012">Acyltransferase</keyword>
<comment type="catalytic activity">
    <reaction evidence="4">
        <text>L-phenylalanyl-tRNA(Phe) + an N-terminal L-alpha-aminoacyl-[protein] = an N-terminal L-phenylalanyl-L-alpha-aminoacyl-[protein] + tRNA(Phe)</text>
        <dbReference type="Rhea" id="RHEA:43632"/>
        <dbReference type="Rhea" id="RHEA-COMP:9668"/>
        <dbReference type="Rhea" id="RHEA-COMP:9699"/>
        <dbReference type="Rhea" id="RHEA-COMP:10636"/>
        <dbReference type="Rhea" id="RHEA-COMP:10637"/>
        <dbReference type="ChEBI" id="CHEBI:78442"/>
        <dbReference type="ChEBI" id="CHEBI:78531"/>
        <dbReference type="ChEBI" id="CHEBI:78597"/>
        <dbReference type="ChEBI" id="CHEBI:83561"/>
        <dbReference type="EC" id="2.3.2.6"/>
    </reaction>
</comment>
<evidence type="ECO:0000256" key="2">
    <source>
        <dbReference type="ARBA" id="ARBA00022679"/>
    </source>
</evidence>
<dbReference type="InterPro" id="IPR042203">
    <property type="entry name" value="Leu/Phe-tRNA_Trfase_C"/>
</dbReference>
<dbReference type="HAMAP" id="MF_00688">
    <property type="entry name" value="Leu_Phe_trans"/>
    <property type="match status" value="1"/>
</dbReference>
<comment type="catalytic activity">
    <reaction evidence="4">
        <text>N-terminal L-lysyl-[protein] + L-leucyl-tRNA(Leu) = N-terminal L-leucyl-L-lysyl-[protein] + tRNA(Leu) + H(+)</text>
        <dbReference type="Rhea" id="RHEA:12340"/>
        <dbReference type="Rhea" id="RHEA-COMP:9613"/>
        <dbReference type="Rhea" id="RHEA-COMP:9622"/>
        <dbReference type="Rhea" id="RHEA-COMP:12670"/>
        <dbReference type="Rhea" id="RHEA-COMP:12671"/>
        <dbReference type="ChEBI" id="CHEBI:15378"/>
        <dbReference type="ChEBI" id="CHEBI:65249"/>
        <dbReference type="ChEBI" id="CHEBI:78442"/>
        <dbReference type="ChEBI" id="CHEBI:78494"/>
        <dbReference type="ChEBI" id="CHEBI:133043"/>
        <dbReference type="EC" id="2.3.2.6"/>
    </reaction>
</comment>
<accession>A0A6C2UME3</accession>
<dbReference type="GO" id="GO:0005737">
    <property type="term" value="C:cytoplasm"/>
    <property type="evidence" value="ECO:0007669"/>
    <property type="project" value="UniProtKB-SubCell"/>
</dbReference>
<dbReference type="AlphaFoldDB" id="A0A6C2UME3"/>
<dbReference type="Proteomes" id="UP000346198">
    <property type="component" value="Unassembled WGS sequence"/>
</dbReference>
<comment type="subcellular location">
    <subcellularLocation>
        <location evidence="4">Cytoplasm</location>
    </subcellularLocation>
</comment>
<proteinExistence type="inferred from homology"/>
<evidence type="ECO:0000313" key="6">
    <source>
        <dbReference type="Proteomes" id="UP000346198"/>
    </source>
</evidence>
<keyword evidence="2 4" id="KW-0808">Transferase</keyword>
<organism evidence="5 6">
    <name type="scientific">Pontiella sulfatireligans</name>
    <dbReference type="NCBI Taxonomy" id="2750658"/>
    <lineage>
        <taxon>Bacteria</taxon>
        <taxon>Pseudomonadati</taxon>
        <taxon>Kiritimatiellota</taxon>
        <taxon>Kiritimatiellia</taxon>
        <taxon>Kiritimatiellales</taxon>
        <taxon>Pontiellaceae</taxon>
        <taxon>Pontiella</taxon>
    </lineage>
</organism>
<evidence type="ECO:0000313" key="5">
    <source>
        <dbReference type="EMBL" id="VGO21298.1"/>
    </source>
</evidence>
<dbReference type="GO" id="GO:0030163">
    <property type="term" value="P:protein catabolic process"/>
    <property type="evidence" value="ECO:0007669"/>
    <property type="project" value="UniProtKB-UniRule"/>
</dbReference>
<comment type="similarity">
    <text evidence="4">Belongs to the L/F-transferase family.</text>
</comment>
<dbReference type="InterPro" id="IPR042221">
    <property type="entry name" value="Leu/Phe-tRNA_Trfase_N"/>
</dbReference>
<gene>
    <name evidence="4 5" type="primary">aat</name>
    <name evidence="5" type="ORF">SCARR_03370</name>
</gene>
<reference evidence="5 6" key="1">
    <citation type="submission" date="2019-04" db="EMBL/GenBank/DDBJ databases">
        <authorList>
            <person name="Van Vliet M D."/>
        </authorList>
    </citation>
    <scope>NUCLEOTIDE SEQUENCE [LARGE SCALE GENOMIC DNA]</scope>
    <source>
        <strain evidence="5 6">F21</strain>
    </source>
</reference>
<evidence type="ECO:0000256" key="3">
    <source>
        <dbReference type="ARBA" id="ARBA00023315"/>
    </source>
</evidence>
<keyword evidence="1 4" id="KW-0963">Cytoplasm</keyword>
<dbReference type="PANTHER" id="PTHR30098:SF2">
    <property type="entry name" value="LEUCYL_PHENYLALANYL-TRNA--PROTEIN TRANSFERASE"/>
    <property type="match status" value="1"/>
</dbReference>
<dbReference type="PANTHER" id="PTHR30098">
    <property type="entry name" value="LEUCYL/PHENYLALANYL-TRNA--PROTEIN TRANSFERASE"/>
    <property type="match status" value="1"/>
</dbReference>